<organism evidence="1 2">
    <name type="scientific">Trifolium medium</name>
    <dbReference type="NCBI Taxonomy" id="97028"/>
    <lineage>
        <taxon>Eukaryota</taxon>
        <taxon>Viridiplantae</taxon>
        <taxon>Streptophyta</taxon>
        <taxon>Embryophyta</taxon>
        <taxon>Tracheophyta</taxon>
        <taxon>Spermatophyta</taxon>
        <taxon>Magnoliopsida</taxon>
        <taxon>eudicotyledons</taxon>
        <taxon>Gunneridae</taxon>
        <taxon>Pentapetalae</taxon>
        <taxon>rosids</taxon>
        <taxon>fabids</taxon>
        <taxon>Fabales</taxon>
        <taxon>Fabaceae</taxon>
        <taxon>Papilionoideae</taxon>
        <taxon>50 kb inversion clade</taxon>
        <taxon>NPAAA clade</taxon>
        <taxon>Hologalegina</taxon>
        <taxon>IRL clade</taxon>
        <taxon>Trifolieae</taxon>
        <taxon>Trifolium</taxon>
    </lineage>
</organism>
<sequence length="114" mass="12309">SRPSPGGASKPRPVEWEGAFVPASAPTLKSVEFREREVKREDIVYLGPLHERIYIAPSAGPIPLMGSNAPSMAVGKRLKSHDCHTDVERYDVVEDDALMGDALLGLCVVGLVLD</sequence>
<name>A0A392RED9_9FABA</name>
<accession>A0A392RED9</accession>
<keyword evidence="2" id="KW-1185">Reference proteome</keyword>
<feature type="non-terminal residue" evidence="1">
    <location>
        <position position="1"/>
    </location>
</feature>
<proteinExistence type="predicted"/>
<dbReference type="AlphaFoldDB" id="A0A392RED9"/>
<feature type="non-terminal residue" evidence="1">
    <location>
        <position position="114"/>
    </location>
</feature>
<evidence type="ECO:0000313" key="1">
    <source>
        <dbReference type="EMBL" id="MCI34988.1"/>
    </source>
</evidence>
<dbReference type="EMBL" id="LXQA010219107">
    <property type="protein sequence ID" value="MCI34988.1"/>
    <property type="molecule type" value="Genomic_DNA"/>
</dbReference>
<dbReference type="Proteomes" id="UP000265520">
    <property type="component" value="Unassembled WGS sequence"/>
</dbReference>
<reference evidence="1 2" key="1">
    <citation type="journal article" date="2018" name="Front. Plant Sci.">
        <title>Red Clover (Trifolium pratense) and Zigzag Clover (T. medium) - A Picture of Genomic Similarities and Differences.</title>
        <authorList>
            <person name="Dluhosova J."/>
            <person name="Istvanek J."/>
            <person name="Nedelnik J."/>
            <person name="Repkova J."/>
        </authorList>
    </citation>
    <scope>NUCLEOTIDE SEQUENCE [LARGE SCALE GENOMIC DNA]</scope>
    <source>
        <strain evidence="2">cv. 10/8</strain>
        <tissue evidence="1">Leaf</tissue>
    </source>
</reference>
<protein>
    <submittedName>
        <fullName evidence="1">Uncharacterized protein</fullName>
    </submittedName>
</protein>
<evidence type="ECO:0000313" key="2">
    <source>
        <dbReference type="Proteomes" id="UP000265520"/>
    </source>
</evidence>
<comment type="caution">
    <text evidence="1">The sequence shown here is derived from an EMBL/GenBank/DDBJ whole genome shotgun (WGS) entry which is preliminary data.</text>
</comment>